<keyword evidence="4" id="KW-0560">Oxidoreductase</keyword>
<feature type="domain" description="FAD dependent oxidoreductase" evidence="6">
    <location>
        <begin position="5"/>
        <end position="364"/>
    </location>
</feature>
<evidence type="ECO:0000259" key="6">
    <source>
        <dbReference type="Pfam" id="PF01266"/>
    </source>
</evidence>
<sequence>MFRIDTVVVGAGVIGLAIARALSLRGREVLVLERDDGVGQETSSRNSEVIHAGLYYPPGSLKARLCVGGRHALYRYCAERGVPHRRCGKLVVATSADEEAALQQLYERAVANGVEDVELIGGGRLEELEPELRATAALLSGTTGIIDGHALMLSLQGDAENAGATVQCRAPLLGGSLGSPAIRLRVGGDEATEIETKLLINAGGLWAWDVSRSLEGLDLKSIPPRHLAKGSYFAMSGRTPFGHLIYPVPVAGGLGVHLTFDLGGQARFGPDVEWVETLDYAVDPTRLAAFYDAIRRYWPGLPDGVLAPAYSGIRPCVAGPGEPQGDFVIQGPEETGHASYVALYGIGSPGLTASLAIGEYVAALAD</sequence>
<dbReference type="GO" id="GO:0047545">
    <property type="term" value="F:(S)-2-hydroxyglutarate dehydrogenase activity"/>
    <property type="evidence" value="ECO:0007669"/>
    <property type="project" value="TreeGrafter"/>
</dbReference>
<dbReference type="RefSeq" id="WP_069622953.1">
    <property type="nucleotide sequence ID" value="NZ_LPWD01000038.1"/>
</dbReference>
<name>A0A1E3WDF5_9HYPH</name>
<dbReference type="InterPro" id="IPR036188">
    <property type="entry name" value="FAD/NAD-bd_sf"/>
</dbReference>
<proteinExistence type="inferred from homology"/>
<accession>A0A1E3WDF5</accession>
<keyword evidence="8" id="KW-1185">Reference proteome</keyword>
<protein>
    <submittedName>
        <fullName evidence="7">FAD-dependent oxidoreductase</fullName>
    </submittedName>
</protein>
<dbReference type="PANTHER" id="PTHR43104">
    <property type="entry name" value="L-2-HYDROXYGLUTARATE DEHYDROGENASE, MITOCHONDRIAL"/>
    <property type="match status" value="1"/>
</dbReference>
<dbReference type="InterPro" id="IPR006076">
    <property type="entry name" value="FAD-dep_OxRdtase"/>
</dbReference>
<keyword evidence="3" id="KW-0274">FAD</keyword>
<dbReference type="Pfam" id="PF01266">
    <property type="entry name" value="DAO"/>
    <property type="match status" value="1"/>
</dbReference>
<comment type="caution">
    <text evidence="7">The sequence shown here is derived from an EMBL/GenBank/DDBJ whole genome shotgun (WGS) entry which is preliminary data.</text>
</comment>
<dbReference type="PANTHER" id="PTHR43104:SF4">
    <property type="entry name" value="L-2-HYDROXYGLUTARATE DEHYDROGENASE, MITOCHONDRIAL"/>
    <property type="match status" value="1"/>
</dbReference>
<comment type="cofactor">
    <cofactor evidence="1">
        <name>FAD</name>
        <dbReference type="ChEBI" id="CHEBI:57692"/>
    </cofactor>
</comment>
<evidence type="ECO:0000256" key="3">
    <source>
        <dbReference type="ARBA" id="ARBA00022827"/>
    </source>
</evidence>
<organism evidence="7 8">
    <name type="scientific">Methyloceanibacter marginalis</name>
    <dbReference type="NCBI Taxonomy" id="1774971"/>
    <lineage>
        <taxon>Bacteria</taxon>
        <taxon>Pseudomonadati</taxon>
        <taxon>Pseudomonadota</taxon>
        <taxon>Alphaproteobacteria</taxon>
        <taxon>Hyphomicrobiales</taxon>
        <taxon>Hyphomicrobiaceae</taxon>
        <taxon>Methyloceanibacter</taxon>
    </lineage>
</organism>
<evidence type="ECO:0000256" key="1">
    <source>
        <dbReference type="ARBA" id="ARBA00001974"/>
    </source>
</evidence>
<keyword evidence="2" id="KW-0285">Flavoprotein</keyword>
<comment type="similarity">
    <text evidence="5">Belongs to the L2HGDH family.</text>
</comment>
<dbReference type="Gene3D" id="3.50.50.60">
    <property type="entry name" value="FAD/NAD(P)-binding domain"/>
    <property type="match status" value="1"/>
</dbReference>
<evidence type="ECO:0000313" key="8">
    <source>
        <dbReference type="Proteomes" id="UP000095042"/>
    </source>
</evidence>
<evidence type="ECO:0000256" key="5">
    <source>
        <dbReference type="ARBA" id="ARBA00037941"/>
    </source>
</evidence>
<dbReference type="SUPFAM" id="SSF51905">
    <property type="entry name" value="FAD/NAD(P)-binding domain"/>
    <property type="match status" value="1"/>
</dbReference>
<evidence type="ECO:0000256" key="2">
    <source>
        <dbReference type="ARBA" id="ARBA00022630"/>
    </source>
</evidence>
<dbReference type="Proteomes" id="UP000095042">
    <property type="component" value="Unassembled WGS sequence"/>
</dbReference>
<dbReference type="OrthoDB" id="9801699at2"/>
<dbReference type="Gene3D" id="3.30.9.10">
    <property type="entry name" value="D-Amino Acid Oxidase, subunit A, domain 2"/>
    <property type="match status" value="1"/>
</dbReference>
<dbReference type="EMBL" id="LPWD01000038">
    <property type="protein sequence ID" value="ODS03853.1"/>
    <property type="molecule type" value="Genomic_DNA"/>
</dbReference>
<reference evidence="7 8" key="1">
    <citation type="journal article" date="2016" name="Environ. Microbiol.">
        <title>New Methyloceanibacter diversity from North Sea sediments includes methanotroph containing solely the soluble methane monooxygenase.</title>
        <authorList>
            <person name="Vekeman B."/>
            <person name="Kerckhof F.M."/>
            <person name="Cremers G."/>
            <person name="de Vos P."/>
            <person name="Vandamme P."/>
            <person name="Boon N."/>
            <person name="Op den Camp H.J."/>
            <person name="Heylen K."/>
        </authorList>
    </citation>
    <scope>NUCLEOTIDE SEQUENCE [LARGE SCALE GENOMIC DNA]</scope>
    <source>
        <strain evidence="7 8">R-67177</strain>
    </source>
</reference>
<gene>
    <name evidence="7" type="ORF">AUC71_07370</name>
</gene>
<evidence type="ECO:0000256" key="4">
    <source>
        <dbReference type="ARBA" id="ARBA00023002"/>
    </source>
</evidence>
<dbReference type="AlphaFoldDB" id="A0A1E3WDF5"/>
<evidence type="ECO:0000313" key="7">
    <source>
        <dbReference type="EMBL" id="ODS03853.1"/>
    </source>
</evidence>